<dbReference type="PANTHER" id="PTHR22946">
    <property type="entry name" value="DIENELACTONE HYDROLASE DOMAIN-CONTAINING PROTEIN-RELATED"/>
    <property type="match status" value="1"/>
</dbReference>
<dbReference type="Pfam" id="PF05448">
    <property type="entry name" value="AXE1"/>
    <property type="match status" value="1"/>
</dbReference>
<dbReference type="SUPFAM" id="SSF53474">
    <property type="entry name" value="alpha/beta-Hydrolases"/>
    <property type="match status" value="1"/>
</dbReference>
<keyword evidence="1" id="KW-0378">Hydrolase</keyword>
<dbReference type="InterPro" id="IPR050261">
    <property type="entry name" value="FrsA_esterase"/>
</dbReference>
<evidence type="ECO:0000259" key="2">
    <source>
        <dbReference type="Pfam" id="PF05448"/>
    </source>
</evidence>
<dbReference type="SMR" id="A0A6G7MAB0"/>
<dbReference type="Gene3D" id="3.40.50.1820">
    <property type="entry name" value="alpha/beta hydrolase"/>
    <property type="match status" value="1"/>
</dbReference>
<sequence length="412" mass="45129">MTCIPRPLPSIPTSVAAVGRVLFLMLSGSVTAWAAEPPTPFTGPWNLERLKVAPDSTWGETTGLVREVYYAGEPYHGRPTRVFGYYGRPKEGAGPFPAMVLVHGGGGTAFAEWATLWAERGYVALAMDLAGCGPERKRLPDGGPNQSHKEKFDAFAHEKLEDMWTYHAVAAVIRGHSLLASLAEVDADRIGITGISWGGYLTSIVAGLDDRLKAAVPVYGCGFLHENSAWLAIFENMSQQQRDGWVRQFDPSRYLPGVRCPILFVNGTNDFAYPLDSYQKSYRAVPAQRQLCVTVRMPHGHQAGWRPVEIGLFVDSVLIGGKPLPKIGPLNVEGTTATASFESQTRIAESQFHYTLDQGSWKERNWTSIDASLVGNSVVVELPDKRPLVCFITVKDDRGAVVSTEHVELTTN</sequence>
<accession>A0A6G7MAB0</accession>
<dbReference type="AlphaFoldDB" id="A0A6G7MAB0"/>
<proteinExistence type="predicted"/>
<reference evidence="3" key="1">
    <citation type="submission" date="2020-02" db="EMBL/GenBank/DDBJ databases">
        <authorList>
            <person name="Sanka Loganathachetti D."/>
            <person name="Muthuraman S."/>
        </authorList>
    </citation>
    <scope>NUCLEOTIDE SEQUENCE</scope>
</reference>
<organism evidence="3">
    <name type="scientific">uncultured organism</name>
    <dbReference type="NCBI Taxonomy" id="155900"/>
    <lineage>
        <taxon>unclassified sequences</taxon>
        <taxon>environmental samples</taxon>
    </lineage>
</organism>
<dbReference type="InterPro" id="IPR029058">
    <property type="entry name" value="AB_hydrolase_fold"/>
</dbReference>
<dbReference type="GO" id="GO:0016788">
    <property type="term" value="F:hydrolase activity, acting on ester bonds"/>
    <property type="evidence" value="ECO:0007669"/>
    <property type="project" value="UniProtKB-ARBA"/>
</dbReference>
<name>A0A6G7MAB0_9ZZZZ</name>
<dbReference type="EMBL" id="MT109185">
    <property type="protein sequence ID" value="QIJ31399.1"/>
    <property type="molecule type" value="Genomic_DNA"/>
</dbReference>
<dbReference type="InterPro" id="IPR008391">
    <property type="entry name" value="AXE1_dom"/>
</dbReference>
<feature type="domain" description="Acetyl xylan esterase" evidence="2">
    <location>
        <begin position="78"/>
        <end position="220"/>
    </location>
</feature>
<dbReference type="PANTHER" id="PTHR22946:SF9">
    <property type="entry name" value="POLYKETIDE TRANSFERASE AF380"/>
    <property type="match status" value="1"/>
</dbReference>
<evidence type="ECO:0000313" key="3">
    <source>
        <dbReference type="EMBL" id="QIJ31399.1"/>
    </source>
</evidence>
<protein>
    <submittedName>
        <fullName evidence="3">Acetyl xylan esterase</fullName>
    </submittedName>
</protein>
<evidence type="ECO:0000256" key="1">
    <source>
        <dbReference type="ARBA" id="ARBA00022801"/>
    </source>
</evidence>